<evidence type="ECO:0000313" key="3">
    <source>
        <dbReference type="Proteomes" id="UP000009169"/>
    </source>
</evidence>
<dbReference type="HOGENOM" id="CLU_1788188_0_0_1"/>
<protein>
    <submittedName>
        <fullName evidence="2">Uncharacterized protein</fullName>
    </submittedName>
</protein>
<dbReference type="VEuPathDB" id="FungiDB:TEQG_06385"/>
<dbReference type="AlphaFoldDB" id="F2PZT3"/>
<proteinExistence type="predicted"/>
<feature type="region of interest" description="Disordered" evidence="1">
    <location>
        <begin position="27"/>
        <end position="61"/>
    </location>
</feature>
<dbReference type="EMBL" id="DS995759">
    <property type="protein sequence ID" value="EGE07401.1"/>
    <property type="molecule type" value="Genomic_DNA"/>
</dbReference>
<organism evidence="2 3">
    <name type="scientific">Trichophyton equinum (strain ATCC MYA-4606 / CBS 127.97)</name>
    <name type="common">Horse ringworm fungus</name>
    <dbReference type="NCBI Taxonomy" id="559882"/>
    <lineage>
        <taxon>Eukaryota</taxon>
        <taxon>Fungi</taxon>
        <taxon>Dikarya</taxon>
        <taxon>Ascomycota</taxon>
        <taxon>Pezizomycotina</taxon>
        <taxon>Eurotiomycetes</taxon>
        <taxon>Eurotiomycetidae</taxon>
        <taxon>Onygenales</taxon>
        <taxon>Arthrodermataceae</taxon>
        <taxon>Trichophyton</taxon>
    </lineage>
</organism>
<sequence length="145" mass="16396">MNTEYFLGRRPSVSDILKCIDITSPASQPRTNGIRRQTLSTQKLNSHPEDRQSKAASSLTLTNRRWPPFQEKISLGDAGVMQEWQAVVSQTPPLVQQATEYKGVRGPISIWLPLRAYPRERQRSAGVPLAPSRPYQPWFEHNSGV</sequence>
<evidence type="ECO:0000313" key="2">
    <source>
        <dbReference type="EMBL" id="EGE07401.1"/>
    </source>
</evidence>
<gene>
    <name evidence="2" type="ORF">TEQG_06385</name>
</gene>
<dbReference type="Proteomes" id="UP000009169">
    <property type="component" value="Unassembled WGS sequence"/>
</dbReference>
<accession>F2PZT3</accession>
<reference evidence="3" key="1">
    <citation type="journal article" date="2012" name="MBio">
        <title>Comparative genome analysis of Trichophyton rubrum and related dermatophytes reveals candidate genes involved in infection.</title>
        <authorList>
            <person name="Martinez D.A."/>
            <person name="Oliver B.G."/>
            <person name="Graeser Y."/>
            <person name="Goldberg J.M."/>
            <person name="Li W."/>
            <person name="Martinez-Rossi N.M."/>
            <person name="Monod M."/>
            <person name="Shelest E."/>
            <person name="Barton R.C."/>
            <person name="Birch E."/>
            <person name="Brakhage A.A."/>
            <person name="Chen Z."/>
            <person name="Gurr S.J."/>
            <person name="Heiman D."/>
            <person name="Heitman J."/>
            <person name="Kosti I."/>
            <person name="Rossi A."/>
            <person name="Saif S."/>
            <person name="Samalova M."/>
            <person name="Saunders C.W."/>
            <person name="Shea T."/>
            <person name="Summerbell R.C."/>
            <person name="Xu J."/>
            <person name="Young S."/>
            <person name="Zeng Q."/>
            <person name="Birren B.W."/>
            <person name="Cuomo C.A."/>
            <person name="White T.C."/>
        </authorList>
    </citation>
    <scope>NUCLEOTIDE SEQUENCE [LARGE SCALE GENOMIC DNA]</scope>
    <source>
        <strain evidence="3">ATCC MYA-4606 / CBS 127.97</strain>
    </source>
</reference>
<evidence type="ECO:0000256" key="1">
    <source>
        <dbReference type="SAM" id="MobiDB-lite"/>
    </source>
</evidence>
<keyword evidence="3" id="KW-1185">Reference proteome</keyword>
<feature type="compositionally biased region" description="Polar residues" evidence="1">
    <location>
        <begin position="27"/>
        <end position="45"/>
    </location>
</feature>
<name>F2PZT3_TRIEC</name>